<proteinExistence type="predicted"/>
<dbReference type="EMBL" id="CP086136">
    <property type="protein sequence ID" value="UEM08292.1"/>
    <property type="molecule type" value="Genomic_DNA"/>
</dbReference>
<sequence>MTDTHAKLNDEFTGLPDPADVEAAFQAAGGAEAAQAWLAGHGANYTDAKMITIDGEAPDDAFVITEGEPEWIALPVYQAGEFVDLCLIHRNNPSGFHTVCGRAHWLGADNTGRAKIVIHENPVDWLKSGCGGVVSIAGGGYRQHFKDLANACTIECSTIDAANDVWEWTFGGDEKARKKIQLNGDADAIRDDLAWLAAEQAKRRVRDTLDAPVGVDLHKLYLQVDAVFLPQPANDNQADDLKIVDPSDWEGQPIPERHWYLEGLVPNGQVTLLSGDGGTGKSLLAYQVGLAGVLGVETLGFRPAEGRVVYFAAEDDEGELKRRGHDILRSLGRTWADLSGDMRVIPMAGKDAELVSEKRRSRELELTTLAKRITDLLAEFRPRLLILDTAADVFGGDEINRKQVRFFVSMLRRIAMGFDLAVLLLSHPSVAGMQTGTGLSGSTAWNNSVRSRLYFTADKTDEDLRLLKNMKANYGRKGAETKLRWQDGAFILEDGKPSVHATLLANHADEVFLRMLSAINGSGRRVSSSRSSAYAPTVMAAMPERDGTSKKALEEAMARLFAENKIAVLKEGPPSKQRERLVVVEDEIRQKRMTSD</sequence>
<dbReference type="Gene3D" id="3.40.50.300">
    <property type="entry name" value="P-loop containing nucleotide triphosphate hydrolases"/>
    <property type="match status" value="1"/>
</dbReference>
<accession>A0A939M8R5</accession>
<dbReference type="RefSeq" id="WP_208086737.1">
    <property type="nucleotide sequence ID" value="NZ_CP086136.1"/>
</dbReference>
<organism evidence="1">
    <name type="scientific">Bradyrhizobium barranii subsp. barranii</name>
    <dbReference type="NCBI Taxonomy" id="2823807"/>
    <lineage>
        <taxon>Bacteria</taxon>
        <taxon>Pseudomonadati</taxon>
        <taxon>Pseudomonadota</taxon>
        <taxon>Alphaproteobacteria</taxon>
        <taxon>Hyphomicrobiales</taxon>
        <taxon>Nitrobacteraceae</taxon>
        <taxon>Bradyrhizobium</taxon>
        <taxon>Bradyrhizobium barranii</taxon>
    </lineage>
</organism>
<dbReference type="InterPro" id="IPR027417">
    <property type="entry name" value="P-loop_NTPase"/>
</dbReference>
<dbReference type="Pfam" id="PF13481">
    <property type="entry name" value="AAA_25"/>
    <property type="match status" value="1"/>
</dbReference>
<gene>
    <name evidence="2" type="ORF">J4G43_026110</name>
    <name evidence="1" type="ORF">J4G43_28110</name>
</gene>
<dbReference type="EMBL" id="JAGEMI010000001">
    <property type="protein sequence ID" value="MBO1864648.1"/>
    <property type="molecule type" value="Genomic_DNA"/>
</dbReference>
<evidence type="ECO:0000313" key="1">
    <source>
        <dbReference type="EMBL" id="MBO1864648.1"/>
    </source>
</evidence>
<protein>
    <submittedName>
        <fullName evidence="1">AAA family ATPase</fullName>
    </submittedName>
</protein>
<dbReference type="AlphaFoldDB" id="A0A939M8R5"/>
<evidence type="ECO:0000313" key="2">
    <source>
        <dbReference type="EMBL" id="UEM08292.1"/>
    </source>
</evidence>
<dbReference type="Proteomes" id="UP000664702">
    <property type="component" value="Chromosome"/>
</dbReference>
<dbReference type="SUPFAM" id="SSF52540">
    <property type="entry name" value="P-loop containing nucleoside triphosphate hydrolases"/>
    <property type="match status" value="1"/>
</dbReference>
<dbReference type="KEGG" id="bban:J4G43_026110"/>
<evidence type="ECO:0000313" key="3">
    <source>
        <dbReference type="Proteomes" id="UP000664702"/>
    </source>
</evidence>
<reference evidence="1" key="1">
    <citation type="submission" date="2021-03" db="EMBL/GenBank/DDBJ databases">
        <title>Whole Genome Sequence of Bradyrhizobium sp. Strain 144S4.</title>
        <authorList>
            <person name="Bromfield E.S.P."/>
            <person name="Cloutier S."/>
        </authorList>
    </citation>
    <scope>NUCLEOTIDE SEQUENCE [LARGE SCALE GENOMIC DNA]</scope>
    <source>
        <strain evidence="1">144S4</strain>
    </source>
</reference>
<reference evidence="2 3" key="2">
    <citation type="journal article" date="2022" name="Int. J. Syst. Evol. Microbiol.">
        <title>Strains of Bradyrhizobium barranii sp. nov. associated with legumes native to Canada are symbionts of soybeans and belong to different subspecies (subsp. barranii subsp. nov. and subsp. apii subsp. nov.) and symbiovars (sv. glycinearum and sv. septentrionale).</title>
        <authorList>
            <person name="Bromfield E.S.P."/>
            <person name="Cloutier S."/>
            <person name="Wasai-Hara S."/>
            <person name="Minamisawa K."/>
        </authorList>
    </citation>
    <scope>NUCLEOTIDE SEQUENCE [LARGE SCALE GENOMIC DNA]</scope>
    <source>
        <strain evidence="2 3">144S4</strain>
    </source>
</reference>
<name>A0A939M8R5_9BRAD</name>